<dbReference type="InterPro" id="IPR007016">
    <property type="entry name" value="O-antigen_ligase-rel_domated"/>
</dbReference>
<dbReference type="Pfam" id="PF04932">
    <property type="entry name" value="Wzy_C"/>
    <property type="match status" value="1"/>
</dbReference>
<dbReference type="InterPro" id="IPR051533">
    <property type="entry name" value="WaaL-like"/>
</dbReference>
<dbReference type="EMBL" id="JBHSDR010000003">
    <property type="protein sequence ID" value="MFC4293982.1"/>
    <property type="molecule type" value="Genomic_DNA"/>
</dbReference>
<dbReference type="PANTHER" id="PTHR37422:SF23">
    <property type="entry name" value="TEICHURONIC ACID BIOSYNTHESIS PROTEIN TUAE"/>
    <property type="match status" value="1"/>
</dbReference>
<feature type="transmembrane region" description="Helical" evidence="5">
    <location>
        <begin position="38"/>
        <end position="58"/>
    </location>
</feature>
<evidence type="ECO:0000256" key="5">
    <source>
        <dbReference type="SAM" id="Phobius"/>
    </source>
</evidence>
<feature type="transmembrane region" description="Helical" evidence="5">
    <location>
        <begin position="191"/>
        <end position="213"/>
    </location>
</feature>
<feature type="transmembrane region" description="Helical" evidence="5">
    <location>
        <begin position="407"/>
        <end position="426"/>
    </location>
</feature>
<keyword evidence="2 5" id="KW-0812">Transmembrane</keyword>
<evidence type="ECO:0000313" key="7">
    <source>
        <dbReference type="EMBL" id="MFC4293982.1"/>
    </source>
</evidence>
<accession>A0ABV8RKZ6</accession>
<feature type="transmembrane region" description="Helical" evidence="5">
    <location>
        <begin position="70"/>
        <end position="91"/>
    </location>
</feature>
<feature type="transmembrane region" description="Helical" evidence="5">
    <location>
        <begin position="151"/>
        <end position="171"/>
    </location>
</feature>
<proteinExistence type="predicted"/>
<sequence length="460" mass="48719">MSIFKQVQQGFGARTLANLTLFVLVSAWLFGGATRFDVFAPVLPMLAALVVLALLAVTPGRRRLSFLEKACIAGLFLIAVVQLVPLPPQIWRQLPAHEYPAHLLGLFGQSPWLPLSLTPSRTISSGFAFAPALAVYLAARDLPAAQANRILGWLVAFAGISALLGLLQVSGGTGSKLRFYAITNDDAAVGFFSNANHFGTFVALCAPIAVYLGLRFDLKRREASYGPLVLGGGVALLLIAGAIASFSRAAYGAAAIALLLSAFMILLRLPIPRRARGFAISGLALAIAVAGLVLVRTPLFQHLAETDQVGTDGRLALVPVYLRMIAASFPFGTGLGSFDATYRAFENYEKMSANYLNNAHNDLAQVVIEAGLLGLVVLIGWVVLIGRTLGNAARHPEALEGERSLGWLRLAVLAYGIIVLLGHSLVDYPLRGAAASATFALLLALTVGGASPLKRREDEG</sequence>
<dbReference type="GO" id="GO:0016874">
    <property type="term" value="F:ligase activity"/>
    <property type="evidence" value="ECO:0007669"/>
    <property type="project" value="UniProtKB-KW"/>
</dbReference>
<feature type="transmembrane region" description="Helical" evidence="5">
    <location>
        <begin position="432"/>
        <end position="453"/>
    </location>
</feature>
<evidence type="ECO:0000256" key="3">
    <source>
        <dbReference type="ARBA" id="ARBA00022989"/>
    </source>
</evidence>
<evidence type="ECO:0000256" key="2">
    <source>
        <dbReference type="ARBA" id="ARBA00022692"/>
    </source>
</evidence>
<reference evidence="8" key="1">
    <citation type="journal article" date="2019" name="Int. J. Syst. Evol. Microbiol.">
        <title>The Global Catalogue of Microorganisms (GCM) 10K type strain sequencing project: providing services to taxonomists for standard genome sequencing and annotation.</title>
        <authorList>
            <consortium name="The Broad Institute Genomics Platform"/>
            <consortium name="The Broad Institute Genome Sequencing Center for Infectious Disease"/>
            <person name="Wu L."/>
            <person name="Ma J."/>
        </authorList>
    </citation>
    <scope>NUCLEOTIDE SEQUENCE [LARGE SCALE GENOMIC DNA]</scope>
    <source>
        <strain evidence="8">CGMCC 1.12989</strain>
    </source>
</reference>
<keyword evidence="4 5" id="KW-0472">Membrane</keyword>
<comment type="subcellular location">
    <subcellularLocation>
        <location evidence="1">Membrane</location>
        <topology evidence="1">Multi-pass membrane protein</topology>
    </subcellularLocation>
</comment>
<evidence type="ECO:0000259" key="6">
    <source>
        <dbReference type="Pfam" id="PF04932"/>
    </source>
</evidence>
<name>A0ABV8RKZ6_9SPHN</name>
<feature type="transmembrane region" description="Helical" evidence="5">
    <location>
        <begin position="250"/>
        <end position="271"/>
    </location>
</feature>
<feature type="transmembrane region" description="Helical" evidence="5">
    <location>
        <begin position="122"/>
        <end position="139"/>
    </location>
</feature>
<comment type="caution">
    <text evidence="7">The sequence shown here is derived from an EMBL/GenBank/DDBJ whole genome shotgun (WGS) entry which is preliminary data.</text>
</comment>
<keyword evidence="7" id="KW-0436">Ligase</keyword>
<gene>
    <name evidence="7" type="ORF">ACFO0A_02790</name>
</gene>
<organism evidence="7 8">
    <name type="scientific">Novosphingobium tardum</name>
    <dbReference type="NCBI Taxonomy" id="1538021"/>
    <lineage>
        <taxon>Bacteria</taxon>
        <taxon>Pseudomonadati</taxon>
        <taxon>Pseudomonadota</taxon>
        <taxon>Alphaproteobacteria</taxon>
        <taxon>Sphingomonadales</taxon>
        <taxon>Sphingomonadaceae</taxon>
        <taxon>Novosphingobium</taxon>
    </lineage>
</organism>
<protein>
    <submittedName>
        <fullName evidence="7">O-antigen ligase family protein</fullName>
    </submittedName>
</protein>
<feature type="transmembrane region" description="Helical" evidence="5">
    <location>
        <begin position="278"/>
        <end position="295"/>
    </location>
</feature>
<dbReference type="PANTHER" id="PTHR37422">
    <property type="entry name" value="TEICHURONIC ACID BIOSYNTHESIS PROTEIN TUAE"/>
    <property type="match status" value="1"/>
</dbReference>
<evidence type="ECO:0000256" key="4">
    <source>
        <dbReference type="ARBA" id="ARBA00023136"/>
    </source>
</evidence>
<keyword evidence="8" id="KW-1185">Reference proteome</keyword>
<evidence type="ECO:0000313" key="8">
    <source>
        <dbReference type="Proteomes" id="UP001595828"/>
    </source>
</evidence>
<dbReference type="RefSeq" id="WP_379537456.1">
    <property type="nucleotide sequence ID" value="NZ_JBHSDR010000003.1"/>
</dbReference>
<feature type="transmembrane region" description="Helical" evidence="5">
    <location>
        <begin position="12"/>
        <end position="32"/>
    </location>
</feature>
<feature type="transmembrane region" description="Helical" evidence="5">
    <location>
        <begin position="363"/>
        <end position="386"/>
    </location>
</feature>
<feature type="domain" description="O-antigen ligase-related" evidence="6">
    <location>
        <begin position="234"/>
        <end position="379"/>
    </location>
</feature>
<keyword evidence="3 5" id="KW-1133">Transmembrane helix</keyword>
<dbReference type="Proteomes" id="UP001595828">
    <property type="component" value="Unassembled WGS sequence"/>
</dbReference>
<evidence type="ECO:0000256" key="1">
    <source>
        <dbReference type="ARBA" id="ARBA00004141"/>
    </source>
</evidence>
<feature type="transmembrane region" description="Helical" evidence="5">
    <location>
        <begin position="225"/>
        <end position="244"/>
    </location>
</feature>